<accession>A0ABQ1UUQ9</accession>
<evidence type="ECO:0008006" key="3">
    <source>
        <dbReference type="Google" id="ProtNLM"/>
    </source>
</evidence>
<organism evidence="1 2">
    <name type="scientific">Flavobacterium limi</name>
    <dbReference type="NCBI Taxonomy" id="2045105"/>
    <lineage>
        <taxon>Bacteria</taxon>
        <taxon>Pseudomonadati</taxon>
        <taxon>Bacteroidota</taxon>
        <taxon>Flavobacteriia</taxon>
        <taxon>Flavobacteriales</taxon>
        <taxon>Flavobacteriaceae</taxon>
        <taxon>Flavobacterium</taxon>
    </lineage>
</organism>
<name>A0ABQ1UUQ9_9FLAO</name>
<dbReference type="Proteomes" id="UP000655016">
    <property type="component" value="Unassembled WGS sequence"/>
</dbReference>
<keyword evidence="2" id="KW-1185">Reference proteome</keyword>
<reference evidence="2" key="1">
    <citation type="journal article" date="2019" name="Int. J. Syst. Evol. Microbiol.">
        <title>The Global Catalogue of Microorganisms (GCM) 10K type strain sequencing project: providing services to taxonomists for standard genome sequencing and annotation.</title>
        <authorList>
            <consortium name="The Broad Institute Genomics Platform"/>
            <consortium name="The Broad Institute Genome Sequencing Center for Infectious Disease"/>
            <person name="Wu L."/>
            <person name="Ma J."/>
        </authorList>
    </citation>
    <scope>NUCLEOTIDE SEQUENCE [LARGE SCALE GENOMIC DNA]</scope>
    <source>
        <strain evidence="2">CGMCC 1.16060</strain>
    </source>
</reference>
<proteinExistence type="predicted"/>
<protein>
    <recommendedName>
        <fullName evidence="3">Lipoprotein</fullName>
    </recommendedName>
</protein>
<evidence type="ECO:0000313" key="1">
    <source>
        <dbReference type="EMBL" id="GGF27460.1"/>
    </source>
</evidence>
<gene>
    <name evidence="1" type="ORF">GCM10011518_41020</name>
</gene>
<dbReference type="EMBL" id="BMKP01000012">
    <property type="protein sequence ID" value="GGF27460.1"/>
    <property type="molecule type" value="Genomic_DNA"/>
</dbReference>
<dbReference type="RefSeq" id="WP_163396279.1">
    <property type="nucleotide sequence ID" value="NZ_BMKP01000012.1"/>
</dbReference>
<sequence length="250" mass="28509">MNKSLFCTVVILILTGIVSCNKPKTDNQSTSVVDELPQVDETIENSPKTEVKKDFTDFLPEGHVMFDTIFGDLNKDNQEDCVLIIKGTDKNKIITHEYRGQLDRNRRGIIVLLNENGNYQLATKNYDCFSSENEDGGVYYAPELSVEVSKGKLFVNYGHGRYGYWSYTFRYQNNGFALIGYDASHNRGPVTETQVSINYLTRQKIVNHNTNENADDGEEIFEKTLTKIKKTKLTLLSEIKDFDELDISED</sequence>
<evidence type="ECO:0000313" key="2">
    <source>
        <dbReference type="Proteomes" id="UP000655016"/>
    </source>
</evidence>
<comment type="caution">
    <text evidence="1">The sequence shown here is derived from an EMBL/GenBank/DDBJ whole genome shotgun (WGS) entry which is preliminary data.</text>
</comment>
<dbReference type="PROSITE" id="PS51257">
    <property type="entry name" value="PROKAR_LIPOPROTEIN"/>
    <property type="match status" value="1"/>
</dbReference>